<feature type="non-terminal residue" evidence="1">
    <location>
        <position position="125"/>
    </location>
</feature>
<dbReference type="OrthoDB" id="2421460at2759"/>
<dbReference type="Proteomes" id="UP001153678">
    <property type="component" value="Unassembled WGS sequence"/>
</dbReference>
<protein>
    <submittedName>
        <fullName evidence="1">7857_t:CDS:1</fullName>
    </submittedName>
</protein>
<sequence length="125" mass="14216">MTSQNFYKLLSLIKIHPIFNTNSNKQQADVSLQLAVFLRRLASKGDIFTICVLFGIAEGTVILYTKRVLIAILSFKLNFVKWPRDNEKRQEVLQGFRDIGDFQNVVGAIDGTHIILINKPPKDPE</sequence>
<accession>A0A9W4TC70</accession>
<dbReference type="EMBL" id="CAMKVN010023690">
    <property type="protein sequence ID" value="CAI2200210.1"/>
    <property type="molecule type" value="Genomic_DNA"/>
</dbReference>
<proteinExistence type="predicted"/>
<dbReference type="AlphaFoldDB" id="A0A9W4TC70"/>
<reference evidence="1" key="1">
    <citation type="submission" date="2022-08" db="EMBL/GenBank/DDBJ databases">
        <authorList>
            <person name="Kallberg Y."/>
            <person name="Tangrot J."/>
            <person name="Rosling A."/>
        </authorList>
    </citation>
    <scope>NUCLEOTIDE SEQUENCE</scope>
    <source>
        <strain evidence="1">Wild A</strain>
    </source>
</reference>
<evidence type="ECO:0000313" key="2">
    <source>
        <dbReference type="Proteomes" id="UP001153678"/>
    </source>
</evidence>
<name>A0A9W4TC70_9GLOM</name>
<keyword evidence="2" id="KW-1185">Reference proteome</keyword>
<gene>
    <name evidence="1" type="ORF">FWILDA_LOCUS19456</name>
</gene>
<comment type="caution">
    <text evidence="1">The sequence shown here is derived from an EMBL/GenBank/DDBJ whole genome shotgun (WGS) entry which is preliminary data.</text>
</comment>
<evidence type="ECO:0000313" key="1">
    <source>
        <dbReference type="EMBL" id="CAI2200210.1"/>
    </source>
</evidence>
<organism evidence="1 2">
    <name type="scientific">Funneliformis geosporum</name>
    <dbReference type="NCBI Taxonomy" id="1117311"/>
    <lineage>
        <taxon>Eukaryota</taxon>
        <taxon>Fungi</taxon>
        <taxon>Fungi incertae sedis</taxon>
        <taxon>Mucoromycota</taxon>
        <taxon>Glomeromycotina</taxon>
        <taxon>Glomeromycetes</taxon>
        <taxon>Glomerales</taxon>
        <taxon>Glomeraceae</taxon>
        <taxon>Funneliformis</taxon>
    </lineage>
</organism>